<proteinExistence type="predicted"/>
<dbReference type="OrthoDB" id="4838614at2759"/>
<evidence type="ECO:0000313" key="3">
    <source>
        <dbReference type="Proteomes" id="UP000012045"/>
    </source>
</evidence>
<gene>
    <name evidence="2" type="ORF">BcDW1_10651</name>
</gene>
<feature type="compositionally biased region" description="Low complexity" evidence="1">
    <location>
        <begin position="24"/>
        <end position="35"/>
    </location>
</feature>
<accession>M7TI25</accession>
<dbReference type="HOGENOM" id="CLU_362460_0_0_1"/>
<reference evidence="3" key="1">
    <citation type="journal article" date="2013" name="Genome Announc.">
        <title>Draft genome sequence of Botrytis cinerea BcDW1, inoculum for noble rot of grape berries.</title>
        <authorList>
            <person name="Blanco-Ulate B."/>
            <person name="Allen G."/>
            <person name="Powell A.L."/>
            <person name="Cantu D."/>
        </authorList>
    </citation>
    <scope>NUCLEOTIDE SEQUENCE [LARGE SCALE GENOMIC DNA]</scope>
    <source>
        <strain evidence="3">BcDW1</strain>
    </source>
</reference>
<dbReference type="EMBL" id="KB708104">
    <property type="protein sequence ID" value="EMR80759.1"/>
    <property type="molecule type" value="Genomic_DNA"/>
</dbReference>
<feature type="region of interest" description="Disordered" evidence="1">
    <location>
        <begin position="93"/>
        <end position="126"/>
    </location>
</feature>
<evidence type="ECO:0000256" key="1">
    <source>
        <dbReference type="SAM" id="MobiDB-lite"/>
    </source>
</evidence>
<feature type="compositionally biased region" description="Polar residues" evidence="1">
    <location>
        <begin position="10"/>
        <end position="19"/>
    </location>
</feature>
<name>M7TI25_BOTF1</name>
<dbReference type="STRING" id="1290391.M7TI25"/>
<feature type="compositionally biased region" description="Polar residues" evidence="1">
    <location>
        <begin position="725"/>
        <end position="737"/>
    </location>
</feature>
<feature type="compositionally biased region" description="Polar residues" evidence="1">
    <location>
        <begin position="117"/>
        <end position="126"/>
    </location>
</feature>
<feature type="region of interest" description="Disordered" evidence="1">
    <location>
        <begin position="1"/>
        <end position="48"/>
    </location>
</feature>
<protein>
    <submittedName>
        <fullName evidence="2">Uncharacterized protein</fullName>
    </submittedName>
</protein>
<organism evidence="2 3">
    <name type="scientific">Botryotinia fuckeliana (strain BcDW1)</name>
    <name type="common">Noble rot fungus</name>
    <name type="synonym">Botrytis cinerea</name>
    <dbReference type="NCBI Taxonomy" id="1290391"/>
    <lineage>
        <taxon>Eukaryota</taxon>
        <taxon>Fungi</taxon>
        <taxon>Dikarya</taxon>
        <taxon>Ascomycota</taxon>
        <taxon>Pezizomycotina</taxon>
        <taxon>Leotiomycetes</taxon>
        <taxon>Helotiales</taxon>
        <taxon>Sclerotiniaceae</taxon>
        <taxon>Botrytis</taxon>
    </lineage>
</organism>
<dbReference type="AlphaFoldDB" id="M7TI25"/>
<feature type="region of interest" description="Disordered" evidence="1">
    <location>
        <begin position="649"/>
        <end position="771"/>
    </location>
</feature>
<evidence type="ECO:0000313" key="2">
    <source>
        <dbReference type="EMBL" id="EMR80759.1"/>
    </source>
</evidence>
<sequence length="771" mass="88325">MSRFADYYPPSSTSASSRGDSPWSRNSRTTSSISTAPTSLAASTERRSVSFKEPYKYGRYYEEPEDDTEDSLIERENELRNRWERETPHYYHHHESLSPRDTSILPAHSHTPKSTRESNSWTPNSTQDSTIYLQFECSEDIEVYLEELSRLKRLGRCYGAKQYFESCSTYCGDHPDFIIEYVDILLSQGACKDVLELITTENPPILTKDCGQIYHHYLHSAFCAAKAVTLGWSDEAVLQWGQAKSELISELKREFTKLSSIQWAQEHDESTNLAILDVLATLLLRGIPEEGLLDKADRQWIDLCMIHSRNIATSIRENYPANIKSSPYLRWILAEVRWADVSVESQESSRWSYLDDSPGLLYFDGRLPIYVPFASENPGWRIPPLSEHTIELLMLGLNTARDLGHYYLEVLYLEELVCRSNVPEIYLADLKILQKNVIGNDSGYLSACLAQYLLGADQDSQKGLSNELCEIDRQDDSTNRGNPILKWAQRQIQQAISRSLGSPQAQQDLYSWMERSAYHQIPEQYRDQLQRFHPVSHNMNYYRGENNIAKYVVEGRAPISYSYKVPQTRTSPILRRRSPSPPRRPYAEVPERAGSSALRSHELPFEREKRLPGYTLASLKPAQNSSDDRVITDLSERFRVRNPKITGSRILNRYDDSEKKNQTSSLSHERNELSSEQAKEISASMKVDNRAGTRSIESESRSELSTRAAKSKGIDKHDNVVGEPSRTQEVNYNSPQADRTKGPRAQYFDDDETKKDPKHKYANSHSSDDSE</sequence>
<dbReference type="Proteomes" id="UP000012045">
    <property type="component" value="Unassembled WGS sequence"/>
</dbReference>
<feature type="region of interest" description="Disordered" evidence="1">
    <location>
        <begin position="567"/>
        <end position="605"/>
    </location>
</feature>
<feature type="compositionally biased region" description="Basic and acidic residues" evidence="1">
    <location>
        <begin position="687"/>
        <end position="704"/>
    </location>
</feature>
<feature type="compositionally biased region" description="Basic and acidic residues" evidence="1">
    <location>
        <begin position="652"/>
        <end position="679"/>
    </location>
</feature>